<evidence type="ECO:0000256" key="3">
    <source>
        <dbReference type="ARBA" id="ARBA00023125"/>
    </source>
</evidence>
<dbReference type="InterPro" id="IPR036390">
    <property type="entry name" value="WH_DNA-bd_sf"/>
</dbReference>
<gene>
    <name evidence="5" type="ORF">LQE92_06010</name>
</gene>
<organism evidence="5 6">
    <name type="scientific">Lientehia hominis</name>
    <dbReference type="NCBI Taxonomy" id="2897778"/>
    <lineage>
        <taxon>Bacteria</taxon>
        <taxon>Bacillati</taxon>
        <taxon>Bacillota</taxon>
        <taxon>Clostridia</taxon>
        <taxon>Lachnospirales</taxon>
        <taxon>Lachnospiraceae</taxon>
        <taxon>Lientehia</taxon>
    </lineage>
</organism>
<reference evidence="5 6" key="1">
    <citation type="submission" date="2021-11" db="EMBL/GenBank/DDBJ databases">
        <title>Lacrimispora sp. nov. NSJ-141 isolated from human feces.</title>
        <authorList>
            <person name="Abdugheni R."/>
        </authorList>
    </citation>
    <scope>NUCLEOTIDE SEQUENCE [LARGE SCALE GENOMIC DNA]</scope>
    <source>
        <strain evidence="5 6">NSJ-141</strain>
    </source>
</reference>
<evidence type="ECO:0000256" key="4">
    <source>
        <dbReference type="ARBA" id="ARBA00023163"/>
    </source>
</evidence>
<dbReference type="GO" id="GO:0045892">
    <property type="term" value="P:negative regulation of DNA-templated transcription"/>
    <property type="evidence" value="ECO:0007669"/>
    <property type="project" value="InterPro"/>
</dbReference>
<dbReference type="GO" id="GO:0003677">
    <property type="term" value="F:DNA binding"/>
    <property type="evidence" value="ECO:0007669"/>
    <property type="project" value="UniProtKB-KW"/>
</dbReference>
<keyword evidence="2" id="KW-0805">Transcription regulation</keyword>
<keyword evidence="6" id="KW-1185">Reference proteome</keyword>
<proteinExistence type="inferred from homology"/>
<dbReference type="InterPro" id="IPR005650">
    <property type="entry name" value="BlaI_family"/>
</dbReference>
<dbReference type="SUPFAM" id="SSF46785">
    <property type="entry name" value="Winged helix' DNA-binding domain"/>
    <property type="match status" value="1"/>
</dbReference>
<dbReference type="RefSeq" id="WP_231062096.1">
    <property type="nucleotide sequence ID" value="NZ_JAJNOR010000003.1"/>
</dbReference>
<dbReference type="AlphaFoldDB" id="A0AAP2RHD3"/>
<protein>
    <submittedName>
        <fullName evidence="5">BlaI/MecI/CopY family transcriptional regulator</fullName>
    </submittedName>
</protein>
<evidence type="ECO:0000313" key="5">
    <source>
        <dbReference type="EMBL" id="MCD2492182.1"/>
    </source>
</evidence>
<evidence type="ECO:0000313" key="6">
    <source>
        <dbReference type="Proteomes" id="UP001299265"/>
    </source>
</evidence>
<dbReference type="Pfam" id="PF03965">
    <property type="entry name" value="Penicillinase_R"/>
    <property type="match status" value="1"/>
</dbReference>
<dbReference type="InterPro" id="IPR036388">
    <property type="entry name" value="WH-like_DNA-bd_sf"/>
</dbReference>
<sequence>MKRKSLTASEQELMKAVWEITEEGNLASTKSIRKKLDEWREEKTTSQVVYVQIGHLEQKGYVKIERNENDDRTYIPLVGKEEYVKQQARHWAKFWNKSATGYAMMALGNKLTKEEKEELRSYLDELD</sequence>
<keyword evidence="4" id="KW-0804">Transcription</keyword>
<comment type="similarity">
    <text evidence="1">Belongs to the BlaI transcriptional regulatory family.</text>
</comment>
<dbReference type="EMBL" id="JAJNOR010000003">
    <property type="protein sequence ID" value="MCD2492182.1"/>
    <property type="molecule type" value="Genomic_DNA"/>
</dbReference>
<comment type="caution">
    <text evidence="5">The sequence shown here is derived from an EMBL/GenBank/DDBJ whole genome shotgun (WGS) entry which is preliminary data.</text>
</comment>
<name>A0AAP2RHD3_9FIRM</name>
<evidence type="ECO:0000256" key="2">
    <source>
        <dbReference type="ARBA" id="ARBA00023015"/>
    </source>
</evidence>
<dbReference type="Proteomes" id="UP001299265">
    <property type="component" value="Unassembled WGS sequence"/>
</dbReference>
<keyword evidence="3" id="KW-0238">DNA-binding</keyword>
<accession>A0AAP2RHD3</accession>
<evidence type="ECO:0000256" key="1">
    <source>
        <dbReference type="ARBA" id="ARBA00011046"/>
    </source>
</evidence>
<dbReference type="Gene3D" id="1.10.10.10">
    <property type="entry name" value="Winged helix-like DNA-binding domain superfamily/Winged helix DNA-binding domain"/>
    <property type="match status" value="1"/>
</dbReference>